<organism evidence="4 5">
    <name type="scientific">Ferrimonas lipolytica</name>
    <dbReference type="NCBI Taxonomy" id="2724191"/>
    <lineage>
        <taxon>Bacteria</taxon>
        <taxon>Pseudomonadati</taxon>
        <taxon>Pseudomonadota</taxon>
        <taxon>Gammaproteobacteria</taxon>
        <taxon>Alteromonadales</taxon>
        <taxon>Ferrimonadaceae</taxon>
        <taxon>Ferrimonas</taxon>
    </lineage>
</organism>
<protein>
    <submittedName>
        <fullName evidence="4">DUF2057 domain-containing protein</fullName>
    </submittedName>
</protein>
<evidence type="ECO:0000256" key="1">
    <source>
        <dbReference type="ARBA" id="ARBA00008490"/>
    </source>
</evidence>
<sequence>MKKALATAILAISPITFAGTLTIPQEFEFIAINGKTVSSSMFSHNDEEKLVDGENKVALQYKDLIREEIGDGHVKVSSAPFVITFDADADLDYKLKSAAKLTDQAEAEAYAVKPMVVVKDENGKQVSLEVVHTASHDRGIFNQLMGVYPTAQQESVAATGGAQVAQAVSPMAAATAPAGTVAVAAAAAPTVVVAPAPTVANQPHSMLQYWWSEADAATRAGFTSWAVQHLVSTDAPKASNGDNQAENMLRYWFLKADESTRKTFMSWAIQNL</sequence>
<dbReference type="EMBL" id="CP051180">
    <property type="protein sequence ID" value="QIZ77200.1"/>
    <property type="molecule type" value="Genomic_DNA"/>
</dbReference>
<dbReference type="AlphaFoldDB" id="A0A6H1UF27"/>
<reference evidence="4 5" key="1">
    <citation type="submission" date="2020-04" db="EMBL/GenBank/DDBJ databases">
        <title>Ferrimonas sp. S7 isolated from sea water.</title>
        <authorList>
            <person name="Bae S.S."/>
            <person name="Baek K."/>
        </authorList>
    </citation>
    <scope>NUCLEOTIDE SEQUENCE [LARGE SCALE GENOMIC DNA]</scope>
    <source>
        <strain evidence="4 5">S7</strain>
    </source>
</reference>
<feature type="signal peptide" evidence="3">
    <location>
        <begin position="1"/>
        <end position="18"/>
    </location>
</feature>
<feature type="chain" id="PRO_5026114704" evidence="3">
    <location>
        <begin position="19"/>
        <end position="272"/>
    </location>
</feature>
<proteinExistence type="inferred from homology"/>
<gene>
    <name evidence="4" type="ORF">HER31_10115</name>
</gene>
<evidence type="ECO:0000256" key="3">
    <source>
        <dbReference type="SAM" id="SignalP"/>
    </source>
</evidence>
<evidence type="ECO:0000256" key="2">
    <source>
        <dbReference type="ARBA" id="ARBA00022729"/>
    </source>
</evidence>
<evidence type="ECO:0000313" key="5">
    <source>
        <dbReference type="Proteomes" id="UP000501602"/>
    </source>
</evidence>
<dbReference type="RefSeq" id="WP_168660461.1">
    <property type="nucleotide sequence ID" value="NZ_CP051180.1"/>
</dbReference>
<name>A0A6H1UF27_9GAMM</name>
<accession>A0A6H1UF27</accession>
<keyword evidence="5" id="KW-1185">Reference proteome</keyword>
<dbReference type="Proteomes" id="UP000501602">
    <property type="component" value="Chromosome"/>
</dbReference>
<dbReference type="PANTHER" id="PTHR38108:SF1">
    <property type="entry name" value="UPF0319 PROTEIN YCCT"/>
    <property type="match status" value="1"/>
</dbReference>
<dbReference type="InterPro" id="IPR018635">
    <property type="entry name" value="UPF0319"/>
</dbReference>
<dbReference type="Pfam" id="PF09829">
    <property type="entry name" value="DUF2057"/>
    <property type="match status" value="2"/>
</dbReference>
<evidence type="ECO:0000313" key="4">
    <source>
        <dbReference type="EMBL" id="QIZ77200.1"/>
    </source>
</evidence>
<dbReference type="KEGG" id="fes:HER31_10115"/>
<keyword evidence="2 3" id="KW-0732">Signal</keyword>
<dbReference type="PANTHER" id="PTHR38108">
    <property type="entry name" value="UPF0319 PROTEIN YCCT"/>
    <property type="match status" value="1"/>
</dbReference>
<comment type="similarity">
    <text evidence="1">Belongs to the UPF0319 family.</text>
</comment>